<dbReference type="CDD" id="cd20013">
    <property type="entry name" value="PBP1_RPA0985_benzoate-like"/>
    <property type="match status" value="1"/>
</dbReference>
<dbReference type="InterPro" id="IPR028082">
    <property type="entry name" value="Peripla_BP_I"/>
</dbReference>
<dbReference type="PANTHER" id="PTHR30483:SF6">
    <property type="entry name" value="PERIPLASMIC BINDING PROTEIN OF ABC TRANSPORTER FOR NATURAL AMINO ACIDS"/>
    <property type="match status" value="1"/>
</dbReference>
<evidence type="ECO:0000256" key="4">
    <source>
        <dbReference type="ARBA" id="ARBA00022970"/>
    </source>
</evidence>
<dbReference type="PANTHER" id="PTHR30483">
    <property type="entry name" value="LEUCINE-SPECIFIC-BINDING PROTEIN"/>
    <property type="match status" value="1"/>
</dbReference>
<evidence type="ECO:0000256" key="3">
    <source>
        <dbReference type="ARBA" id="ARBA00022729"/>
    </source>
</evidence>
<dbReference type="GO" id="GO:0006865">
    <property type="term" value="P:amino acid transport"/>
    <property type="evidence" value="ECO:0007669"/>
    <property type="project" value="UniProtKB-KW"/>
</dbReference>
<evidence type="ECO:0000256" key="2">
    <source>
        <dbReference type="ARBA" id="ARBA00022448"/>
    </source>
</evidence>
<dbReference type="Gene3D" id="3.40.50.2300">
    <property type="match status" value="2"/>
</dbReference>
<evidence type="ECO:0000256" key="5">
    <source>
        <dbReference type="SAM" id="SignalP"/>
    </source>
</evidence>
<organism evidence="7 8">
    <name type="scientific">Pigmentiphaga litoralis</name>
    <dbReference type="NCBI Taxonomy" id="516702"/>
    <lineage>
        <taxon>Bacteria</taxon>
        <taxon>Pseudomonadati</taxon>
        <taxon>Pseudomonadota</taxon>
        <taxon>Betaproteobacteria</taxon>
        <taxon>Burkholderiales</taxon>
        <taxon>Alcaligenaceae</taxon>
        <taxon>Pigmentiphaga</taxon>
    </lineage>
</organism>
<evidence type="ECO:0000256" key="1">
    <source>
        <dbReference type="ARBA" id="ARBA00010062"/>
    </source>
</evidence>
<comment type="caution">
    <text evidence="7">The sequence shown here is derived from an EMBL/GenBank/DDBJ whole genome shotgun (WGS) entry which is preliminary data.</text>
</comment>
<dbReference type="EMBL" id="JACBYR010000001">
    <property type="protein sequence ID" value="NYE81406.1"/>
    <property type="molecule type" value="Genomic_DNA"/>
</dbReference>
<dbReference type="RefSeq" id="WP_179583400.1">
    <property type="nucleotide sequence ID" value="NZ_JACBYR010000001.1"/>
</dbReference>
<feature type="domain" description="Leucine-binding protein" evidence="6">
    <location>
        <begin position="33"/>
        <end position="372"/>
    </location>
</feature>
<dbReference type="PRINTS" id="PR00337">
    <property type="entry name" value="LEUILEVALBP"/>
</dbReference>
<evidence type="ECO:0000313" key="8">
    <source>
        <dbReference type="Proteomes" id="UP000542125"/>
    </source>
</evidence>
<reference evidence="7 8" key="1">
    <citation type="submission" date="2020-07" db="EMBL/GenBank/DDBJ databases">
        <title>Genomic Encyclopedia of Type Strains, Phase IV (KMG-V): Genome sequencing to study the core and pangenomes of soil and plant-associated prokaryotes.</title>
        <authorList>
            <person name="Whitman W."/>
        </authorList>
    </citation>
    <scope>NUCLEOTIDE SEQUENCE [LARGE SCALE GENOMIC DNA]</scope>
    <source>
        <strain evidence="7 8">SAS40</strain>
    </source>
</reference>
<keyword evidence="4" id="KW-0029">Amino-acid transport</keyword>
<keyword evidence="3 5" id="KW-0732">Signal</keyword>
<evidence type="ECO:0000259" key="6">
    <source>
        <dbReference type="Pfam" id="PF13458"/>
    </source>
</evidence>
<accession>A0A7Y9LM91</accession>
<dbReference type="Pfam" id="PF13458">
    <property type="entry name" value="Peripla_BP_6"/>
    <property type="match status" value="1"/>
</dbReference>
<protein>
    <submittedName>
        <fullName evidence="7">Branched-chain amino acid transport system substrate-binding protein</fullName>
    </submittedName>
</protein>
<evidence type="ECO:0000313" key="7">
    <source>
        <dbReference type="EMBL" id="NYE81406.1"/>
    </source>
</evidence>
<dbReference type="AlphaFoldDB" id="A0A7Y9LM91"/>
<sequence>MTPFPYAIPRALGRCLLAGATLFAASAAHADDIKIGLMSQFSGVYSWWGQEYQRGVDMYLAQNGNKVGNHTLTVLPRDEAGTSPQRTRQLAQELTVRDRAQYLIGGVFTPTVLGTVDIVNQTKTPYVVLNSGTSSVTDKSPYFVRLGFTQWAVSVPLVTWAVQQGAKKAVIVAADYAPGYDALEAFGSTFKKQGGEVAAEIKVPLGTTDFSTYLQRVRDAGVQYVFMFMPVGPMSAGFIKAFKDRGLDKAGVTLLATNESQESDLPVVGDAALGLVTALHYTPYLDNPVNKSFVAAYKQKFGADALPSIASVAAYDGMRLIAQMVKATDGKKDGDKAMAAAKTAKWDSPRGPISIDPDTREVVQNIYMRKVEKVDGKLGNVAFSTFPAVKDPWHELNRK</sequence>
<gene>
    <name evidence="7" type="ORF">FHW18_000677</name>
</gene>
<dbReference type="InterPro" id="IPR051010">
    <property type="entry name" value="BCAA_transport"/>
</dbReference>
<feature type="signal peptide" evidence="5">
    <location>
        <begin position="1"/>
        <end position="30"/>
    </location>
</feature>
<dbReference type="SUPFAM" id="SSF53822">
    <property type="entry name" value="Periplasmic binding protein-like I"/>
    <property type="match status" value="1"/>
</dbReference>
<proteinExistence type="inferred from homology"/>
<dbReference type="InterPro" id="IPR000709">
    <property type="entry name" value="Leu_Ile_Val-bd"/>
</dbReference>
<dbReference type="InterPro" id="IPR028081">
    <property type="entry name" value="Leu-bd"/>
</dbReference>
<feature type="chain" id="PRO_5030946757" evidence="5">
    <location>
        <begin position="31"/>
        <end position="399"/>
    </location>
</feature>
<comment type="similarity">
    <text evidence="1">Belongs to the leucine-binding protein family.</text>
</comment>
<keyword evidence="8" id="KW-1185">Reference proteome</keyword>
<dbReference type="Proteomes" id="UP000542125">
    <property type="component" value="Unassembled WGS sequence"/>
</dbReference>
<keyword evidence="2" id="KW-0813">Transport</keyword>
<name>A0A7Y9LM91_9BURK</name>